<dbReference type="CDD" id="cd08876">
    <property type="entry name" value="START_1"/>
    <property type="match status" value="1"/>
</dbReference>
<dbReference type="InterPro" id="IPR002913">
    <property type="entry name" value="START_lipid-bd_dom"/>
</dbReference>
<sequence>MRTFFKTTVLTALFATLCSGAYAEEWKLAKDEDGVKVYTRSVEGSKYKAYRGVVTIKATPERIEQLQEDTASSCKWLYRCQQLKVLKQQGQDTWTYMRIEMPWPVTARDVVLHITTEQAGNGGFVRHLKGEPTYTPPADGYVRVSSFDGKWQVLPKATGSVEVTYEAQSEPGGSIPSWLANSFVVDAPFNTLQGLRKAAESR</sequence>
<evidence type="ECO:0000313" key="7">
    <source>
        <dbReference type="Proteomes" id="UP000626180"/>
    </source>
</evidence>
<dbReference type="PIRSF" id="PIRSF039033">
    <property type="entry name" value="START_dom"/>
    <property type="match status" value="1"/>
</dbReference>
<dbReference type="Proteomes" id="UP000626180">
    <property type="component" value="Unassembled WGS sequence"/>
</dbReference>
<evidence type="ECO:0000313" key="6">
    <source>
        <dbReference type="Proteomes" id="UP000250443"/>
    </source>
</evidence>
<dbReference type="Proteomes" id="UP000250443">
    <property type="component" value="Unassembled WGS sequence"/>
</dbReference>
<evidence type="ECO:0000313" key="5">
    <source>
        <dbReference type="EMBL" id="SPZ07874.1"/>
    </source>
</evidence>
<name>A0A2X2CKP0_PSELU</name>
<keyword evidence="1" id="KW-0732">Signal</keyword>
<dbReference type="Pfam" id="PF01852">
    <property type="entry name" value="START"/>
    <property type="match status" value="1"/>
</dbReference>
<feature type="signal peptide" evidence="1">
    <location>
        <begin position="1"/>
        <end position="23"/>
    </location>
</feature>
<dbReference type="AlphaFoldDB" id="A0A2X2CKP0"/>
<protein>
    <submittedName>
        <fullName evidence="3 5">START domain-containing protein</fullName>
    </submittedName>
</protein>
<organism evidence="5 6">
    <name type="scientific">Pseudomonas luteola</name>
    <dbReference type="NCBI Taxonomy" id="47886"/>
    <lineage>
        <taxon>Bacteria</taxon>
        <taxon>Pseudomonadati</taxon>
        <taxon>Pseudomonadota</taxon>
        <taxon>Gammaproteobacteria</taxon>
        <taxon>Pseudomonadales</taxon>
        <taxon>Pseudomonadaceae</taxon>
        <taxon>Pseudomonas</taxon>
    </lineage>
</organism>
<evidence type="ECO:0000313" key="8">
    <source>
        <dbReference type="Proteomes" id="UP000638986"/>
    </source>
</evidence>
<gene>
    <name evidence="4" type="ORF">I5Q09_23475</name>
    <name evidence="3" type="ORF">IRZ65_17420</name>
    <name evidence="5" type="ORF">NCTC11842_02580</name>
</gene>
<dbReference type="SUPFAM" id="SSF55961">
    <property type="entry name" value="Bet v1-like"/>
    <property type="match status" value="1"/>
</dbReference>
<dbReference type="Gene3D" id="3.30.530.20">
    <property type="match status" value="1"/>
</dbReference>
<dbReference type="InterPro" id="IPR028347">
    <property type="entry name" value="START_dom_prot"/>
</dbReference>
<dbReference type="InterPro" id="IPR051213">
    <property type="entry name" value="START_lipid_transfer"/>
</dbReference>
<reference evidence="4 8" key="3">
    <citation type="submission" date="2020-11" db="EMBL/GenBank/DDBJ databases">
        <title>Enhanced detection system for hospital associated transmission using whole genome sequencing surveillance.</title>
        <authorList>
            <person name="Harrison L.H."/>
            <person name="Van Tyne D."/>
            <person name="Marsh J.W."/>
            <person name="Griffith M.P."/>
            <person name="Snyder D.J."/>
            <person name="Cooper V.S."/>
            <person name="Mustapha M."/>
        </authorList>
    </citation>
    <scope>NUCLEOTIDE SEQUENCE [LARGE SCALE GENOMIC DNA]</scope>
    <source>
        <strain evidence="4 8">PSB00013</strain>
    </source>
</reference>
<dbReference type="Proteomes" id="UP000638986">
    <property type="component" value="Unassembled WGS sequence"/>
</dbReference>
<reference evidence="5 6" key="1">
    <citation type="submission" date="2018-06" db="EMBL/GenBank/DDBJ databases">
        <authorList>
            <consortium name="Pathogen Informatics"/>
            <person name="Doyle S."/>
        </authorList>
    </citation>
    <scope>NUCLEOTIDE SEQUENCE [LARGE SCALE GENOMIC DNA]</scope>
    <source>
        <strain evidence="5 6">NCTC11842</strain>
    </source>
</reference>
<feature type="domain" description="START" evidence="2">
    <location>
        <begin position="24"/>
        <end position="202"/>
    </location>
</feature>
<dbReference type="EMBL" id="JADMCD010000009">
    <property type="protein sequence ID" value="MBF8642458.1"/>
    <property type="molecule type" value="Genomic_DNA"/>
</dbReference>
<feature type="chain" id="PRO_5044386897" evidence="1">
    <location>
        <begin position="24"/>
        <end position="202"/>
    </location>
</feature>
<evidence type="ECO:0000256" key="1">
    <source>
        <dbReference type="SAM" id="SignalP"/>
    </source>
</evidence>
<dbReference type="PROSITE" id="PS50848">
    <property type="entry name" value="START"/>
    <property type="match status" value="1"/>
</dbReference>
<keyword evidence="7" id="KW-1185">Reference proteome</keyword>
<reference evidence="3 7" key="2">
    <citation type="submission" date="2020-10" db="EMBL/GenBank/DDBJ databases">
        <title>Genome sequences of Pseudomonas isolates.</title>
        <authorList>
            <person name="Wessels L."/>
            <person name="Reich F."/>
            <person name="Hammerl J."/>
        </authorList>
    </citation>
    <scope>NUCLEOTIDE SEQUENCE [LARGE SCALE GENOMIC DNA]</scope>
    <source>
        <strain evidence="3 7">20-MO00624-0</strain>
    </source>
</reference>
<dbReference type="EMBL" id="JADTXM010000024">
    <property type="protein sequence ID" value="MBH3441643.1"/>
    <property type="molecule type" value="Genomic_DNA"/>
</dbReference>
<dbReference type="GO" id="GO:0005737">
    <property type="term" value="C:cytoplasm"/>
    <property type="evidence" value="ECO:0007669"/>
    <property type="project" value="UniProtKB-ARBA"/>
</dbReference>
<evidence type="ECO:0000259" key="2">
    <source>
        <dbReference type="PROSITE" id="PS50848"/>
    </source>
</evidence>
<proteinExistence type="predicted"/>
<evidence type="ECO:0000313" key="3">
    <source>
        <dbReference type="EMBL" id="MBF8642458.1"/>
    </source>
</evidence>
<dbReference type="PANTHER" id="PTHR19308">
    <property type="entry name" value="PHOSPHATIDYLCHOLINE TRANSFER PROTEIN"/>
    <property type="match status" value="1"/>
</dbReference>
<dbReference type="EMBL" id="UAUF01000012">
    <property type="protein sequence ID" value="SPZ07874.1"/>
    <property type="molecule type" value="Genomic_DNA"/>
</dbReference>
<accession>A0A2X2CKP0</accession>
<evidence type="ECO:0000313" key="4">
    <source>
        <dbReference type="EMBL" id="MBH3441643.1"/>
    </source>
</evidence>
<dbReference type="RefSeq" id="WP_010794785.1">
    <property type="nucleotide sequence ID" value="NZ_CP053063.1"/>
</dbReference>
<dbReference type="PANTHER" id="PTHR19308:SF14">
    <property type="entry name" value="START DOMAIN-CONTAINING PROTEIN"/>
    <property type="match status" value="1"/>
</dbReference>
<dbReference type="InterPro" id="IPR023393">
    <property type="entry name" value="START-like_dom_sf"/>
</dbReference>
<dbReference type="GO" id="GO:0008289">
    <property type="term" value="F:lipid binding"/>
    <property type="evidence" value="ECO:0007669"/>
    <property type="project" value="InterPro"/>
</dbReference>